<evidence type="ECO:0000256" key="5">
    <source>
        <dbReference type="ARBA" id="ARBA00022692"/>
    </source>
</evidence>
<evidence type="ECO:0000256" key="2">
    <source>
        <dbReference type="ARBA" id="ARBA00006003"/>
    </source>
</evidence>
<dbReference type="AlphaFoldDB" id="A0A9J7MQZ0"/>
<keyword evidence="8" id="KW-0333">Golgi apparatus</keyword>
<comment type="subcellular location">
    <subcellularLocation>
        <location evidence="1">Golgi apparatus membrane</location>
        <topology evidence="1">Single-pass type II membrane protein</topology>
    </subcellularLocation>
</comment>
<feature type="disulfide bond" evidence="12">
    <location>
        <begin position="79"/>
        <end position="225"/>
    </location>
</feature>
<keyword evidence="10" id="KW-1015">Disulfide bond</keyword>
<dbReference type="OMA" id="EFGHYNT"/>
<dbReference type="InterPro" id="IPR038578">
    <property type="entry name" value="GT29-like_sf"/>
</dbReference>
<dbReference type="PANTHER" id="PTHR11987:SF53">
    <property type="entry name" value="ALPHA-2,8-SIALYLTRANSFERASE 8F-LIKE"/>
    <property type="match status" value="1"/>
</dbReference>
<name>A0A9J7MQZ0_BRAFL</name>
<evidence type="ECO:0000256" key="9">
    <source>
        <dbReference type="ARBA" id="ARBA00023136"/>
    </source>
</evidence>
<dbReference type="OrthoDB" id="10264956at2759"/>
<protein>
    <submittedName>
        <fullName evidence="14">Alpha-2,8-sialyltransferase 8B-like</fullName>
    </submittedName>
</protein>
<keyword evidence="6" id="KW-0735">Signal-anchor</keyword>
<dbReference type="Proteomes" id="UP000001554">
    <property type="component" value="Chromosome 5"/>
</dbReference>
<dbReference type="KEGG" id="bfo:118416491"/>
<reference evidence="13" key="1">
    <citation type="journal article" date="2020" name="Nat. Ecol. Evol.">
        <title>Deeply conserved synteny resolves early events in vertebrate evolution.</title>
        <authorList>
            <person name="Simakov O."/>
            <person name="Marletaz F."/>
            <person name="Yue J.X."/>
            <person name="O'Connell B."/>
            <person name="Jenkins J."/>
            <person name="Brandt A."/>
            <person name="Calef R."/>
            <person name="Tung C.H."/>
            <person name="Huang T.K."/>
            <person name="Schmutz J."/>
            <person name="Satoh N."/>
            <person name="Yu J.K."/>
            <person name="Putnam N.H."/>
            <person name="Green R.E."/>
            <person name="Rokhsar D.S."/>
        </authorList>
    </citation>
    <scope>NUCLEOTIDE SEQUENCE [LARGE SCALE GENOMIC DNA]</scope>
    <source>
        <strain evidence="13">S238N-H82</strain>
    </source>
</reference>
<dbReference type="Gene3D" id="3.90.1480.20">
    <property type="entry name" value="Glycosyl transferase family 29"/>
    <property type="match status" value="1"/>
</dbReference>
<dbReference type="InterPro" id="IPR050943">
    <property type="entry name" value="Glycosyltr_29_Sialyltrsf"/>
</dbReference>
<dbReference type="GO" id="GO:0006491">
    <property type="term" value="P:N-glycan processing"/>
    <property type="evidence" value="ECO:0000318"/>
    <property type="project" value="GO_Central"/>
</dbReference>
<dbReference type="GO" id="GO:0000139">
    <property type="term" value="C:Golgi membrane"/>
    <property type="evidence" value="ECO:0007669"/>
    <property type="project" value="UniProtKB-SubCell"/>
</dbReference>
<comment type="similarity">
    <text evidence="2">Belongs to the glycosyltransferase 29 family.</text>
</comment>
<dbReference type="InterPro" id="IPR001675">
    <property type="entry name" value="Glyco_trans_29"/>
</dbReference>
<proteinExistence type="inferred from homology"/>
<evidence type="ECO:0000313" key="13">
    <source>
        <dbReference type="Proteomes" id="UP000001554"/>
    </source>
</evidence>
<dbReference type="CDD" id="cd23963">
    <property type="entry name" value="GT29_ST8SIA"/>
    <property type="match status" value="1"/>
</dbReference>
<accession>A0A9J7MQZ0</accession>
<keyword evidence="3" id="KW-0328">Glycosyltransferase</keyword>
<evidence type="ECO:0000256" key="12">
    <source>
        <dbReference type="PIRSR" id="PIRSR005557-2"/>
    </source>
</evidence>
<sequence length="295" mass="33220">MRNKTDLHSGAIHTDARFSRPTLDFGKLAPDSNWTFSEEAFAKVRSATMRLHPDTHTTKLLLGKLPNQTVGEFGHYNTCAVVANSGILLGSTCGGEIDSKDYVIRMDLPLIRGFEQDVGSRTNMTLLNSSTPKRIKQSSHLKDRSQDVYENRLRNIEGTVLVGGMRSKSAIRTVVQLYKLSFLLLTTRKSQKSGLNKLATKLGNKKFGGNPTLGLVTVLMMTTFCDHPYLYGFFPFQKDAKNTSIPYHYYPGDYIKPTIQNEGGHHHMAREYDFFRGLHKQGVLKMQVGPCMKRR</sequence>
<evidence type="ECO:0000256" key="4">
    <source>
        <dbReference type="ARBA" id="ARBA00022679"/>
    </source>
</evidence>
<evidence type="ECO:0000256" key="6">
    <source>
        <dbReference type="ARBA" id="ARBA00022968"/>
    </source>
</evidence>
<dbReference type="GO" id="GO:0009311">
    <property type="term" value="P:oligosaccharide metabolic process"/>
    <property type="evidence" value="ECO:0000318"/>
    <property type="project" value="GO_Central"/>
</dbReference>
<dbReference type="InterPro" id="IPR012163">
    <property type="entry name" value="Sialyl_trans"/>
</dbReference>
<evidence type="ECO:0000256" key="11">
    <source>
        <dbReference type="ARBA" id="ARBA00023180"/>
    </source>
</evidence>
<evidence type="ECO:0000256" key="10">
    <source>
        <dbReference type="ARBA" id="ARBA00023157"/>
    </source>
</evidence>
<keyword evidence="7" id="KW-1133">Transmembrane helix</keyword>
<dbReference type="Pfam" id="PF00777">
    <property type="entry name" value="Glyco_transf_29"/>
    <property type="match status" value="1"/>
</dbReference>
<organism evidence="13 14">
    <name type="scientific">Branchiostoma floridae</name>
    <name type="common">Florida lancelet</name>
    <name type="synonym">Amphioxus</name>
    <dbReference type="NCBI Taxonomy" id="7739"/>
    <lineage>
        <taxon>Eukaryota</taxon>
        <taxon>Metazoa</taxon>
        <taxon>Chordata</taxon>
        <taxon>Cephalochordata</taxon>
        <taxon>Leptocardii</taxon>
        <taxon>Amphioxiformes</taxon>
        <taxon>Branchiostomatidae</taxon>
        <taxon>Branchiostoma</taxon>
    </lineage>
</organism>
<keyword evidence="5" id="KW-0812">Transmembrane</keyword>
<dbReference type="RefSeq" id="XP_035677507.1">
    <property type="nucleotide sequence ID" value="XM_035821614.1"/>
</dbReference>
<evidence type="ECO:0000256" key="8">
    <source>
        <dbReference type="ARBA" id="ARBA00023034"/>
    </source>
</evidence>
<gene>
    <name evidence="14" type="primary">LOC118416491</name>
</gene>
<keyword evidence="4" id="KW-0808">Transferase</keyword>
<reference evidence="14" key="2">
    <citation type="submission" date="2025-08" db="UniProtKB">
        <authorList>
            <consortium name="RefSeq"/>
        </authorList>
    </citation>
    <scope>IDENTIFICATION</scope>
    <source>
        <strain evidence="14">S238N-H82</strain>
        <tissue evidence="14">Testes</tissue>
    </source>
</reference>
<dbReference type="PIRSF" id="PIRSF005557">
    <property type="entry name" value="Sialyl_trans"/>
    <property type="match status" value="1"/>
</dbReference>
<dbReference type="PANTHER" id="PTHR11987">
    <property type="entry name" value="ALPHA-2,8-SIALYLTRANSFERASE"/>
    <property type="match status" value="1"/>
</dbReference>
<evidence type="ECO:0000256" key="3">
    <source>
        <dbReference type="ARBA" id="ARBA00022676"/>
    </source>
</evidence>
<evidence type="ECO:0000256" key="7">
    <source>
        <dbReference type="ARBA" id="ARBA00022989"/>
    </source>
</evidence>
<evidence type="ECO:0000313" key="14">
    <source>
        <dbReference type="RefSeq" id="XP_035677507.1"/>
    </source>
</evidence>
<evidence type="ECO:0000256" key="1">
    <source>
        <dbReference type="ARBA" id="ARBA00004323"/>
    </source>
</evidence>
<dbReference type="GO" id="GO:0003828">
    <property type="term" value="F:alpha-N-acetylneuraminate alpha-2,8-sialyltransferase activity"/>
    <property type="evidence" value="ECO:0000318"/>
    <property type="project" value="GO_Central"/>
</dbReference>
<keyword evidence="9" id="KW-0472">Membrane</keyword>
<keyword evidence="13" id="KW-1185">Reference proteome</keyword>
<dbReference type="GeneID" id="118416491"/>
<keyword evidence="11" id="KW-0325">Glycoprotein</keyword>